<proteinExistence type="predicted"/>
<comment type="caution">
    <text evidence="2">The sequence shown here is derived from an EMBL/GenBank/DDBJ whole genome shotgun (WGS) entry which is preliminary data.</text>
</comment>
<gene>
    <name evidence="2" type="ORF">C8J55DRAFT_528266</name>
</gene>
<feature type="signal peptide" evidence="1">
    <location>
        <begin position="1"/>
        <end position="18"/>
    </location>
</feature>
<keyword evidence="1" id="KW-0732">Signal</keyword>
<reference evidence="2" key="1">
    <citation type="submission" date="2022-08" db="EMBL/GenBank/DDBJ databases">
        <authorList>
            <consortium name="DOE Joint Genome Institute"/>
            <person name="Min B."/>
            <person name="Riley R."/>
            <person name="Sierra-Patev S."/>
            <person name="Naranjo-Ortiz M."/>
            <person name="Looney B."/>
            <person name="Konkel Z."/>
            <person name="Slot J.C."/>
            <person name="Sakamoto Y."/>
            <person name="Steenwyk J.L."/>
            <person name="Rokas A."/>
            <person name="Carro J."/>
            <person name="Camarero S."/>
            <person name="Ferreira P."/>
            <person name="Molpeceres G."/>
            <person name="Ruiz-Duenas F.J."/>
            <person name="Serrano A."/>
            <person name="Henrissat B."/>
            <person name="Drula E."/>
            <person name="Hughes K.W."/>
            <person name="Mata J.L."/>
            <person name="Ishikawa N.K."/>
            <person name="Vargas-Isla R."/>
            <person name="Ushijima S."/>
            <person name="Smith C.A."/>
            <person name="Ahrendt S."/>
            <person name="Andreopoulos W."/>
            <person name="He G."/>
            <person name="Labutti K."/>
            <person name="Lipzen A."/>
            <person name="Ng V."/>
            <person name="Sandor L."/>
            <person name="Barry K."/>
            <person name="Martinez A.T."/>
            <person name="Xiao Y."/>
            <person name="Gibbons J.G."/>
            <person name="Terashima K."/>
            <person name="Hibbett D.S."/>
            <person name="Grigoriev I.V."/>
        </authorList>
    </citation>
    <scope>NUCLEOTIDE SEQUENCE</scope>
    <source>
        <strain evidence="2">Sp2 HRB7682 ss15</strain>
    </source>
</reference>
<name>A0A9W8ZSQ7_9AGAR</name>
<organism evidence="2 3">
    <name type="scientific">Lentinula lateritia</name>
    <dbReference type="NCBI Taxonomy" id="40482"/>
    <lineage>
        <taxon>Eukaryota</taxon>
        <taxon>Fungi</taxon>
        <taxon>Dikarya</taxon>
        <taxon>Basidiomycota</taxon>
        <taxon>Agaricomycotina</taxon>
        <taxon>Agaricomycetes</taxon>
        <taxon>Agaricomycetidae</taxon>
        <taxon>Agaricales</taxon>
        <taxon>Marasmiineae</taxon>
        <taxon>Omphalotaceae</taxon>
        <taxon>Lentinula</taxon>
    </lineage>
</organism>
<dbReference type="EMBL" id="JANVFS010000049">
    <property type="protein sequence ID" value="KAJ4465698.1"/>
    <property type="molecule type" value="Genomic_DNA"/>
</dbReference>
<reference evidence="2" key="2">
    <citation type="journal article" date="2023" name="Proc. Natl. Acad. Sci. U.S.A.">
        <title>A global phylogenomic analysis of the shiitake genus Lentinula.</title>
        <authorList>
            <person name="Sierra-Patev S."/>
            <person name="Min B."/>
            <person name="Naranjo-Ortiz M."/>
            <person name="Looney B."/>
            <person name="Konkel Z."/>
            <person name="Slot J.C."/>
            <person name="Sakamoto Y."/>
            <person name="Steenwyk J.L."/>
            <person name="Rokas A."/>
            <person name="Carro J."/>
            <person name="Camarero S."/>
            <person name="Ferreira P."/>
            <person name="Molpeceres G."/>
            <person name="Ruiz-Duenas F.J."/>
            <person name="Serrano A."/>
            <person name="Henrissat B."/>
            <person name="Drula E."/>
            <person name="Hughes K.W."/>
            <person name="Mata J.L."/>
            <person name="Ishikawa N.K."/>
            <person name="Vargas-Isla R."/>
            <person name="Ushijima S."/>
            <person name="Smith C.A."/>
            <person name="Donoghue J."/>
            <person name="Ahrendt S."/>
            <person name="Andreopoulos W."/>
            <person name="He G."/>
            <person name="LaButti K."/>
            <person name="Lipzen A."/>
            <person name="Ng V."/>
            <person name="Riley R."/>
            <person name="Sandor L."/>
            <person name="Barry K."/>
            <person name="Martinez A.T."/>
            <person name="Xiao Y."/>
            <person name="Gibbons J.G."/>
            <person name="Terashima K."/>
            <person name="Grigoriev I.V."/>
            <person name="Hibbett D."/>
        </authorList>
    </citation>
    <scope>NUCLEOTIDE SEQUENCE</scope>
    <source>
        <strain evidence="2">Sp2 HRB7682 ss15</strain>
    </source>
</reference>
<sequence>MQGIKLILITVIFSLTSASLLVTRQTTDTCDASNACISSSGCTGTCAPVSSGGGPAICQDVCVVNGEAVSIFCPACYAGDAESTGAACAIDASANCVLV</sequence>
<dbReference type="AlphaFoldDB" id="A0A9W8ZSQ7"/>
<evidence type="ECO:0000313" key="2">
    <source>
        <dbReference type="EMBL" id="KAJ4465698.1"/>
    </source>
</evidence>
<protein>
    <submittedName>
        <fullName evidence="2">Uncharacterized protein</fullName>
    </submittedName>
</protein>
<evidence type="ECO:0000256" key="1">
    <source>
        <dbReference type="SAM" id="SignalP"/>
    </source>
</evidence>
<evidence type="ECO:0000313" key="3">
    <source>
        <dbReference type="Proteomes" id="UP001150238"/>
    </source>
</evidence>
<dbReference type="Proteomes" id="UP001150238">
    <property type="component" value="Unassembled WGS sequence"/>
</dbReference>
<feature type="chain" id="PRO_5040723023" evidence="1">
    <location>
        <begin position="19"/>
        <end position="99"/>
    </location>
</feature>
<accession>A0A9W8ZSQ7</accession>